<evidence type="ECO:0000313" key="2">
    <source>
        <dbReference type="Proteomes" id="UP000190837"/>
    </source>
</evidence>
<dbReference type="RefSeq" id="WP_079541814.1">
    <property type="nucleotide sequence ID" value="NZ_CP171111.1"/>
</dbReference>
<evidence type="ECO:0008006" key="3">
    <source>
        <dbReference type="Google" id="ProtNLM"/>
    </source>
</evidence>
<accession>A0A1C3H6F7</accession>
<sequence length="196" mass="21926">MVELKHRSNPTPLLATFIADHPNATPKDFDSIAFRAAKNAIKTELNTDQGGLCVYCEQKLAAKDGQLEHIKPKGGKNARPDLCFTYTNYAHSCTNDKTCGQKKKDGELPIEPTDPHCNSQWLLSTNGNIEPREGLSKQQRHKATQTRDMLGLNQPALVAARQRVFNNVIEILRQHPQEASAFITNQEFRYLLATSV</sequence>
<dbReference type="InterPro" id="IPR013467">
    <property type="entry name" value="HNH78-like"/>
</dbReference>
<evidence type="ECO:0000313" key="1">
    <source>
        <dbReference type="EMBL" id="SAM70178.1"/>
    </source>
</evidence>
<dbReference type="AlphaFoldDB" id="A0A1C3H6F7"/>
<dbReference type="Proteomes" id="UP000190837">
    <property type="component" value="Unassembled WGS sequence"/>
</dbReference>
<protein>
    <recommendedName>
        <fullName evidence="3">TIGR02646 family protein</fullName>
    </recommendedName>
</protein>
<reference evidence="2" key="1">
    <citation type="submission" date="2016-04" db="EMBL/GenBank/DDBJ databases">
        <authorList>
            <person name="Tagini F."/>
        </authorList>
    </citation>
    <scope>NUCLEOTIDE SEQUENCE [LARGE SCALE GENOMIC DNA]</scope>
    <source>
        <strain evidence="2">CHUV0807</strain>
    </source>
</reference>
<organism evidence="1 2">
    <name type="scientific">Cardiobacterium hominis</name>
    <dbReference type="NCBI Taxonomy" id="2718"/>
    <lineage>
        <taxon>Bacteria</taxon>
        <taxon>Pseudomonadati</taxon>
        <taxon>Pseudomonadota</taxon>
        <taxon>Gammaproteobacteria</taxon>
        <taxon>Cardiobacteriales</taxon>
        <taxon>Cardiobacteriaceae</taxon>
        <taxon>Cardiobacterium</taxon>
    </lineage>
</organism>
<dbReference type="EMBL" id="FKLO01000073">
    <property type="protein sequence ID" value="SAM70178.1"/>
    <property type="molecule type" value="Genomic_DNA"/>
</dbReference>
<dbReference type="NCBIfam" id="TIGR02646">
    <property type="entry name" value="retron system putative HNH endonuclease"/>
    <property type="match status" value="1"/>
</dbReference>
<dbReference type="Gene3D" id="1.10.30.50">
    <property type="match status" value="1"/>
</dbReference>
<gene>
    <name evidence="1" type="ORF">CHUV0807_2155</name>
</gene>
<name>A0A1C3H6F7_9GAMM</name>
<proteinExistence type="predicted"/>